<dbReference type="GO" id="GO:0032259">
    <property type="term" value="P:methylation"/>
    <property type="evidence" value="ECO:0007669"/>
    <property type="project" value="UniProtKB-KW"/>
</dbReference>
<evidence type="ECO:0000313" key="2">
    <source>
        <dbReference type="Proteomes" id="UP001176429"/>
    </source>
</evidence>
<name>A0ABT9B5M7_9BACT</name>
<dbReference type="InterPro" id="IPR029063">
    <property type="entry name" value="SAM-dependent_MTases_sf"/>
</dbReference>
<gene>
    <name evidence="1" type="ORF">Q5H93_02420</name>
</gene>
<keyword evidence="1" id="KW-0808">Transferase</keyword>
<accession>A0ABT9B5M7</accession>
<dbReference type="Pfam" id="PF13489">
    <property type="entry name" value="Methyltransf_23"/>
    <property type="match status" value="1"/>
</dbReference>
<keyword evidence="2" id="KW-1185">Reference proteome</keyword>
<evidence type="ECO:0000313" key="1">
    <source>
        <dbReference type="EMBL" id="MDO7873571.1"/>
    </source>
</evidence>
<sequence>MKDIYNDHTYLANNPTWHEEDAPFKTARILKLLQRNKLPLQNICEVGCGSGEILVQLAQQLPATTQFTGYDISQDAITIASRKQTERIRFELRDLTKPTPAAPFDLLLVIDVIEHLNNYFEFLAGIADKSAYTLFHIPLDMSAWSLLREQMLIESKQRVGHIHNFTEDFVVSILEDYGFEVIDRLYTEPVHKRKTLKNQIADALRTVLYAISPKFCTKTLGGYSLMVLTRNKPR</sequence>
<comment type="caution">
    <text evidence="1">The sequence shown here is derived from an EMBL/GenBank/DDBJ whole genome shotgun (WGS) entry which is preliminary data.</text>
</comment>
<keyword evidence="1" id="KW-0489">Methyltransferase</keyword>
<dbReference type="GO" id="GO:0008168">
    <property type="term" value="F:methyltransferase activity"/>
    <property type="evidence" value="ECO:0007669"/>
    <property type="project" value="UniProtKB-KW"/>
</dbReference>
<proteinExistence type="predicted"/>
<dbReference type="SUPFAM" id="SSF53335">
    <property type="entry name" value="S-adenosyl-L-methionine-dependent methyltransferases"/>
    <property type="match status" value="1"/>
</dbReference>
<organism evidence="1 2">
    <name type="scientific">Hymenobacter aranciens</name>
    <dbReference type="NCBI Taxonomy" id="3063996"/>
    <lineage>
        <taxon>Bacteria</taxon>
        <taxon>Pseudomonadati</taxon>
        <taxon>Bacteroidota</taxon>
        <taxon>Cytophagia</taxon>
        <taxon>Cytophagales</taxon>
        <taxon>Hymenobacteraceae</taxon>
        <taxon>Hymenobacter</taxon>
    </lineage>
</organism>
<dbReference type="EMBL" id="JAUQSY010000002">
    <property type="protein sequence ID" value="MDO7873571.1"/>
    <property type="molecule type" value="Genomic_DNA"/>
</dbReference>
<dbReference type="Gene3D" id="3.40.50.150">
    <property type="entry name" value="Vaccinia Virus protein VP39"/>
    <property type="match status" value="1"/>
</dbReference>
<dbReference type="PANTHER" id="PTHR43861">
    <property type="entry name" value="TRANS-ACONITATE 2-METHYLTRANSFERASE-RELATED"/>
    <property type="match status" value="1"/>
</dbReference>
<reference evidence="1" key="1">
    <citation type="submission" date="2023-07" db="EMBL/GenBank/DDBJ databases">
        <authorList>
            <person name="Kim M.K."/>
        </authorList>
    </citation>
    <scope>NUCLEOTIDE SEQUENCE</scope>
    <source>
        <strain evidence="1">ASUV-10-1</strain>
    </source>
</reference>
<protein>
    <submittedName>
        <fullName evidence="1">Methyltransferase domain-containing protein</fullName>
    </submittedName>
</protein>
<dbReference type="Proteomes" id="UP001176429">
    <property type="component" value="Unassembled WGS sequence"/>
</dbReference>
<dbReference type="RefSeq" id="WP_305004889.1">
    <property type="nucleotide sequence ID" value="NZ_JAUQSY010000002.1"/>
</dbReference>
<dbReference type="CDD" id="cd02440">
    <property type="entry name" value="AdoMet_MTases"/>
    <property type="match status" value="1"/>
</dbReference>